<dbReference type="InterPro" id="IPR009057">
    <property type="entry name" value="Homeodomain-like_sf"/>
</dbReference>
<evidence type="ECO:0000256" key="1">
    <source>
        <dbReference type="ARBA" id="ARBA00023015"/>
    </source>
</evidence>
<dbReference type="SUPFAM" id="SSF46689">
    <property type="entry name" value="Homeodomain-like"/>
    <property type="match status" value="1"/>
</dbReference>
<dbReference type="PROSITE" id="PS50977">
    <property type="entry name" value="HTH_TETR_2"/>
    <property type="match status" value="1"/>
</dbReference>
<feature type="domain" description="HTH tetR-type" evidence="5">
    <location>
        <begin position="6"/>
        <end position="66"/>
    </location>
</feature>
<dbReference type="Gene3D" id="1.10.357.10">
    <property type="entry name" value="Tetracycline Repressor, domain 2"/>
    <property type="match status" value="1"/>
</dbReference>
<dbReference type="Pfam" id="PF00440">
    <property type="entry name" value="TetR_N"/>
    <property type="match status" value="1"/>
</dbReference>
<name>A0A261R267_9BORD</name>
<dbReference type="EMBL" id="NEVJ01000003">
    <property type="protein sequence ID" value="OZI18752.1"/>
    <property type="molecule type" value="Genomic_DNA"/>
</dbReference>
<dbReference type="Pfam" id="PF16925">
    <property type="entry name" value="TetR_C_13"/>
    <property type="match status" value="1"/>
</dbReference>
<gene>
    <name evidence="6" type="ORF">CAL26_13725</name>
</gene>
<dbReference type="SUPFAM" id="SSF48498">
    <property type="entry name" value="Tetracyclin repressor-like, C-terminal domain"/>
    <property type="match status" value="1"/>
</dbReference>
<evidence type="ECO:0000256" key="3">
    <source>
        <dbReference type="ARBA" id="ARBA00023163"/>
    </source>
</evidence>
<dbReference type="OrthoDB" id="270177at2"/>
<dbReference type="InterPro" id="IPR036271">
    <property type="entry name" value="Tet_transcr_reg_TetR-rel_C_sf"/>
</dbReference>
<keyword evidence="2 4" id="KW-0238">DNA-binding</keyword>
<evidence type="ECO:0000313" key="7">
    <source>
        <dbReference type="Proteomes" id="UP000216857"/>
    </source>
</evidence>
<dbReference type="AlphaFoldDB" id="A0A261R267"/>
<proteinExistence type="predicted"/>
<organism evidence="6 7">
    <name type="scientific">Bordetella genomosp. 9</name>
    <dbReference type="NCBI Taxonomy" id="1416803"/>
    <lineage>
        <taxon>Bacteria</taxon>
        <taxon>Pseudomonadati</taxon>
        <taxon>Pseudomonadota</taxon>
        <taxon>Betaproteobacteria</taxon>
        <taxon>Burkholderiales</taxon>
        <taxon>Alcaligenaceae</taxon>
        <taxon>Bordetella</taxon>
    </lineage>
</organism>
<comment type="caution">
    <text evidence="6">The sequence shown here is derived from an EMBL/GenBank/DDBJ whole genome shotgun (WGS) entry which is preliminary data.</text>
</comment>
<dbReference type="GO" id="GO:0003677">
    <property type="term" value="F:DNA binding"/>
    <property type="evidence" value="ECO:0007669"/>
    <property type="project" value="UniProtKB-UniRule"/>
</dbReference>
<feature type="DNA-binding region" description="H-T-H motif" evidence="4">
    <location>
        <begin position="29"/>
        <end position="48"/>
    </location>
</feature>
<reference evidence="6" key="1">
    <citation type="submission" date="2017-05" db="EMBL/GenBank/DDBJ databases">
        <title>Complete and WGS of Bordetella genogroups.</title>
        <authorList>
            <person name="Spilker T."/>
            <person name="Lipuma J."/>
        </authorList>
    </citation>
    <scope>NUCLEOTIDE SEQUENCE</scope>
    <source>
        <strain evidence="6">AU21707</strain>
    </source>
</reference>
<dbReference type="RefSeq" id="WP_094847438.1">
    <property type="nucleotide sequence ID" value="NZ_NEVJ01000003.1"/>
</dbReference>
<evidence type="ECO:0000256" key="4">
    <source>
        <dbReference type="PROSITE-ProRule" id="PRU00335"/>
    </source>
</evidence>
<dbReference type="PANTHER" id="PTHR47506">
    <property type="entry name" value="TRANSCRIPTIONAL REGULATORY PROTEIN"/>
    <property type="match status" value="1"/>
</dbReference>
<keyword evidence="3" id="KW-0804">Transcription</keyword>
<accession>A0A261R267</accession>
<dbReference type="Proteomes" id="UP000216857">
    <property type="component" value="Unassembled WGS sequence"/>
</dbReference>
<dbReference type="Gene3D" id="1.10.10.60">
    <property type="entry name" value="Homeodomain-like"/>
    <property type="match status" value="1"/>
</dbReference>
<protein>
    <submittedName>
        <fullName evidence="6">TetR family transcriptional regulator</fullName>
    </submittedName>
</protein>
<evidence type="ECO:0000256" key="2">
    <source>
        <dbReference type="ARBA" id="ARBA00023125"/>
    </source>
</evidence>
<evidence type="ECO:0000313" key="6">
    <source>
        <dbReference type="EMBL" id="OZI18752.1"/>
    </source>
</evidence>
<dbReference type="InterPro" id="IPR001647">
    <property type="entry name" value="HTH_TetR"/>
</dbReference>
<keyword evidence="1" id="KW-0805">Transcription regulation</keyword>
<sequence>MARPREFDHDEVLTAAMLHFWQFGFESTSIKDLAAEMGMSVASIYNAFGDKRALFLRVLEHYVDSSFEDRLSRIEGNLAPRAAIEAFFKEIVERSLQDHARKGCMLINSALELAPHDEEFRQVVSLVLARVESFFHRCVQAGQKDGTIDPTLPARDMARLLIAVHIGIRVMARSRPERAQLEGMLRPALAFLKPSHVNPLV</sequence>
<evidence type="ECO:0000259" key="5">
    <source>
        <dbReference type="PROSITE" id="PS50977"/>
    </source>
</evidence>
<dbReference type="InterPro" id="IPR011075">
    <property type="entry name" value="TetR_C"/>
</dbReference>
<dbReference type="PANTHER" id="PTHR47506:SF1">
    <property type="entry name" value="HTH-TYPE TRANSCRIPTIONAL REGULATOR YJDC"/>
    <property type="match status" value="1"/>
</dbReference>
<keyword evidence="7" id="KW-1185">Reference proteome</keyword>